<comment type="caution">
    <text evidence="3">The sequence shown here is derived from an EMBL/GenBank/DDBJ whole genome shotgun (WGS) entry which is preliminary data.</text>
</comment>
<keyword evidence="4" id="KW-1185">Reference proteome</keyword>
<accession>A0A3M2LCR8</accession>
<dbReference type="Pfam" id="PF01878">
    <property type="entry name" value="EVE"/>
    <property type="match status" value="1"/>
</dbReference>
<dbReference type="Gene3D" id="3.10.590.10">
    <property type="entry name" value="ph1033 like domains"/>
    <property type="match status" value="1"/>
</dbReference>
<reference evidence="3 4" key="1">
    <citation type="submission" date="2018-10" db="EMBL/GenBank/DDBJ databases">
        <title>Isolation from cow dung.</title>
        <authorList>
            <person name="Ling L."/>
        </authorList>
    </citation>
    <scope>NUCLEOTIDE SEQUENCE [LARGE SCALE GENOMIC DNA]</scope>
    <source>
        <strain evidence="3 4">NEAU-LL90</strain>
    </source>
</reference>
<evidence type="ECO:0000256" key="1">
    <source>
        <dbReference type="HAMAP-Rule" id="MF_00771"/>
    </source>
</evidence>
<sequence>MTGYWLGVVSRDHVRRGVELGIAQANHGKRAAAERMRPGDGLVYYSPRTGMRAGAPVRAFTALGVIDDVPAWQADDPTGCFRPWRRSVTYRPVEQVGIDTLREVLDLTAAPNWGMVLRRGLIPLTAHDFALIEAAMTGEFAAVRAARGPRATVAG</sequence>
<name>A0A3M2LCR8_9NOCA</name>
<protein>
    <recommendedName>
        <fullName evidence="1">UPF0310 protein EBN03_02520</fullName>
    </recommendedName>
</protein>
<evidence type="ECO:0000313" key="4">
    <source>
        <dbReference type="Proteomes" id="UP000279275"/>
    </source>
</evidence>
<dbReference type="Proteomes" id="UP000279275">
    <property type="component" value="Unassembled WGS sequence"/>
</dbReference>
<dbReference type="InterPro" id="IPR022996">
    <property type="entry name" value="UPF0310"/>
</dbReference>
<dbReference type="OrthoDB" id="9793567at2"/>
<gene>
    <name evidence="3" type="ORF">EBN03_02520</name>
</gene>
<dbReference type="EMBL" id="RFFH01000001">
    <property type="protein sequence ID" value="RMI35194.1"/>
    <property type="molecule type" value="Genomic_DNA"/>
</dbReference>
<feature type="domain" description="EVE" evidence="2">
    <location>
        <begin position="4"/>
        <end position="134"/>
    </location>
</feature>
<organism evidence="3 4">
    <name type="scientific">Nocardia stercoris</name>
    <dbReference type="NCBI Taxonomy" id="2483361"/>
    <lineage>
        <taxon>Bacteria</taxon>
        <taxon>Bacillati</taxon>
        <taxon>Actinomycetota</taxon>
        <taxon>Actinomycetes</taxon>
        <taxon>Mycobacteriales</taxon>
        <taxon>Nocardiaceae</taxon>
        <taxon>Nocardia</taxon>
    </lineage>
</organism>
<dbReference type="AlphaFoldDB" id="A0A3M2LCR8"/>
<dbReference type="InterPro" id="IPR015947">
    <property type="entry name" value="PUA-like_sf"/>
</dbReference>
<comment type="similarity">
    <text evidence="1">Belongs to the UPF0310 family.</text>
</comment>
<dbReference type="SUPFAM" id="SSF88697">
    <property type="entry name" value="PUA domain-like"/>
    <property type="match status" value="1"/>
</dbReference>
<proteinExistence type="inferred from homology"/>
<evidence type="ECO:0000313" key="3">
    <source>
        <dbReference type="EMBL" id="RMI35194.1"/>
    </source>
</evidence>
<dbReference type="InterPro" id="IPR002740">
    <property type="entry name" value="EVE_domain"/>
</dbReference>
<dbReference type="CDD" id="cd21132">
    <property type="entry name" value="EVE-like"/>
    <property type="match status" value="1"/>
</dbReference>
<dbReference type="RefSeq" id="WP_122186169.1">
    <property type="nucleotide sequence ID" value="NZ_RFFH01000001.1"/>
</dbReference>
<evidence type="ECO:0000259" key="2">
    <source>
        <dbReference type="Pfam" id="PF01878"/>
    </source>
</evidence>
<dbReference type="HAMAP" id="MF_00771">
    <property type="entry name" value="UPF0310"/>
    <property type="match status" value="1"/>
</dbReference>